<dbReference type="Proteomes" id="UP001201701">
    <property type="component" value="Unassembled WGS sequence"/>
</dbReference>
<name>A0ABS9QFR6_9HYPH</name>
<dbReference type="Gene3D" id="2.115.10.20">
    <property type="entry name" value="Glycosyl hydrolase domain, family 43"/>
    <property type="match status" value="1"/>
</dbReference>
<comment type="caution">
    <text evidence="1">The sequence shown here is derived from an EMBL/GenBank/DDBJ whole genome shotgun (WGS) entry which is preliminary data.</text>
</comment>
<organism evidence="1 2">
    <name type="scientific">Mesorhizobium retamae</name>
    <dbReference type="NCBI Taxonomy" id="2912854"/>
    <lineage>
        <taxon>Bacteria</taxon>
        <taxon>Pseudomonadati</taxon>
        <taxon>Pseudomonadota</taxon>
        <taxon>Alphaproteobacteria</taxon>
        <taxon>Hyphomicrobiales</taxon>
        <taxon>Phyllobacteriaceae</taxon>
        <taxon>Mesorhizobium</taxon>
    </lineage>
</organism>
<protein>
    <recommendedName>
        <fullName evidence="3">Glycosylase</fullName>
    </recommendedName>
</protein>
<sequence length="318" mass="35389">MRLHKLGKIFDPMDHDLVSGGVGFAQSPQVLLLEDRIRIYFSTRTRDASGKFLSHIAFVDFDRTLKNVLDVSRHEVIQLGALGTFDEHGIFPLSPFQDGLSIHAYTTGWSRRVSVSVETAVGYVRSDDGGRTFSKPLGAGPILTPVPDEPFLVGDAFVRRFEDALHMWYIFGIAWKANEQSIEAERVYKIGHGTSADGVVWRREAGVPIIADALGPDECQALPTVIRFDGAYHMFFCFREAFGFRTGAGRGYRIGHAVSVDLQHWCRDDTTFLPGSGSEWDSDMQCYPHAFILDGKALLLYNGNEFGRYGFGLAEIVA</sequence>
<dbReference type="RefSeq" id="WP_239366313.1">
    <property type="nucleotide sequence ID" value="NZ_JAKREW010000013.1"/>
</dbReference>
<evidence type="ECO:0000313" key="2">
    <source>
        <dbReference type="Proteomes" id="UP001201701"/>
    </source>
</evidence>
<evidence type="ECO:0000313" key="1">
    <source>
        <dbReference type="EMBL" id="MCG7506283.1"/>
    </source>
</evidence>
<dbReference type="SUPFAM" id="SSF75005">
    <property type="entry name" value="Arabinanase/levansucrase/invertase"/>
    <property type="match status" value="1"/>
</dbReference>
<dbReference type="EMBL" id="JAKREW010000013">
    <property type="protein sequence ID" value="MCG7506283.1"/>
    <property type="molecule type" value="Genomic_DNA"/>
</dbReference>
<proteinExistence type="predicted"/>
<reference evidence="1 2" key="1">
    <citation type="submission" date="2022-02" db="EMBL/GenBank/DDBJ databases">
        <title>Draft genome sequence of Mezorhizobium retamae strain IRAMC:0171 isolated from Retama raetam nodules.</title>
        <authorList>
            <person name="Bengaied R."/>
            <person name="Sbissi I."/>
            <person name="Huber K."/>
            <person name="Ghodbane F."/>
            <person name="Nouioui I."/>
            <person name="Tarhouni M."/>
            <person name="Gtari M."/>
        </authorList>
    </citation>
    <scope>NUCLEOTIDE SEQUENCE [LARGE SCALE GENOMIC DNA]</scope>
    <source>
        <strain evidence="1 2">IRAMC:0171</strain>
    </source>
</reference>
<dbReference type="InterPro" id="IPR023296">
    <property type="entry name" value="Glyco_hydro_beta-prop_sf"/>
</dbReference>
<accession>A0ABS9QFR6</accession>
<evidence type="ECO:0008006" key="3">
    <source>
        <dbReference type="Google" id="ProtNLM"/>
    </source>
</evidence>
<gene>
    <name evidence="1" type="ORF">L4923_14755</name>
</gene>
<keyword evidence="2" id="KW-1185">Reference proteome</keyword>